<dbReference type="OrthoDB" id="3787781at2"/>
<comment type="caution">
    <text evidence="2">The sequence shown here is derived from an EMBL/GenBank/DDBJ whole genome shotgun (WGS) entry which is preliminary data.</text>
</comment>
<proteinExistence type="inferred from homology"/>
<keyword evidence="3" id="KW-1185">Reference proteome</keyword>
<organism evidence="2 3">
    <name type="scientific">Mycobacterium simiae</name>
    <name type="common">Mycobacterium habana</name>
    <dbReference type="NCBI Taxonomy" id="1784"/>
    <lineage>
        <taxon>Bacteria</taxon>
        <taxon>Bacillati</taxon>
        <taxon>Actinomycetota</taxon>
        <taxon>Actinomycetes</taxon>
        <taxon>Mycobacteriales</taxon>
        <taxon>Mycobacteriaceae</taxon>
        <taxon>Mycobacterium</taxon>
        <taxon>Mycobacterium simiae complex</taxon>
    </lineage>
</organism>
<comment type="similarity">
    <text evidence="1">Belongs to the WXG100 family.</text>
</comment>
<dbReference type="AlphaFoldDB" id="A0A5B1BMU2"/>
<dbReference type="EMBL" id="VTZN01000091">
    <property type="protein sequence ID" value="KAA1249431.1"/>
    <property type="molecule type" value="Genomic_DNA"/>
</dbReference>
<dbReference type="NCBIfam" id="TIGR03930">
    <property type="entry name" value="WXG100_ESAT6"/>
    <property type="match status" value="1"/>
</dbReference>
<evidence type="ECO:0000256" key="1">
    <source>
        <dbReference type="RuleBase" id="RU362001"/>
    </source>
</evidence>
<name>A0A5B1BMU2_MYCSI</name>
<protein>
    <recommendedName>
        <fullName evidence="1">ESAT-6-like protein</fullName>
    </recommendedName>
</protein>
<dbReference type="SUPFAM" id="SSF140453">
    <property type="entry name" value="EsxAB dimer-like"/>
    <property type="match status" value="1"/>
</dbReference>
<dbReference type="InterPro" id="IPR010310">
    <property type="entry name" value="T7SS_ESAT-6-like"/>
</dbReference>
<sequence>MGADDTLRVDALAMQGFAESLHGAAEHLAAQVAELDSQVGDMLGGWRGASGSSYGSAWELWHRGAGEVQLGLSILAQAIARAGAGYQQNESASAQALREVGDG</sequence>
<dbReference type="RefSeq" id="WP_149654724.1">
    <property type="nucleotide sequence ID" value="NZ_VTZN01000091.1"/>
</dbReference>
<gene>
    <name evidence="2" type="ORF">F0Q45_15180</name>
</gene>
<dbReference type="InterPro" id="IPR036689">
    <property type="entry name" value="ESAT-6-like_sf"/>
</dbReference>
<dbReference type="Proteomes" id="UP000324701">
    <property type="component" value="Unassembled WGS sequence"/>
</dbReference>
<dbReference type="Gene3D" id="1.10.287.1060">
    <property type="entry name" value="ESAT-6-like"/>
    <property type="match status" value="1"/>
</dbReference>
<dbReference type="Pfam" id="PF06013">
    <property type="entry name" value="WXG100"/>
    <property type="match status" value="1"/>
</dbReference>
<reference evidence="2 3" key="1">
    <citation type="submission" date="2019-09" db="EMBL/GenBank/DDBJ databases">
        <title>Report of infection by Mycobacterium simiae a patient suffering from pulmonary tuberculosis.</title>
        <authorList>
            <person name="Mohanty P.S."/>
            <person name="Bansal A.K."/>
            <person name="Singh H."/>
            <person name="Sharma S."/>
            <person name="Patil S.A."/>
            <person name="Upadhaya P."/>
            <person name="Singh P.K."/>
            <person name="Kumar D."/>
            <person name="Kumar S."/>
            <person name="Singh R.K."/>
            <person name="Chaudhary B."/>
        </authorList>
    </citation>
    <scope>NUCLEOTIDE SEQUENCE [LARGE SCALE GENOMIC DNA]</scope>
    <source>
        <strain evidence="2 3">JAL-560-SIM</strain>
    </source>
</reference>
<evidence type="ECO:0000313" key="2">
    <source>
        <dbReference type="EMBL" id="KAA1249431.1"/>
    </source>
</evidence>
<accession>A0A5B1BMU2</accession>
<evidence type="ECO:0000313" key="3">
    <source>
        <dbReference type="Proteomes" id="UP000324701"/>
    </source>
</evidence>